<comment type="caution">
    <text evidence="3">The sequence shown here is derived from an EMBL/GenBank/DDBJ whole genome shotgun (WGS) entry which is preliminary data.</text>
</comment>
<dbReference type="PANTHER" id="PTHR20923">
    <property type="entry name" value="BAT4 PROTEIN-RELATED"/>
    <property type="match status" value="1"/>
</dbReference>
<dbReference type="InterPro" id="IPR036770">
    <property type="entry name" value="Ankyrin_rpt-contain_sf"/>
</dbReference>
<dbReference type="PROSITE" id="PS50174">
    <property type="entry name" value="G_PATCH"/>
    <property type="match status" value="1"/>
</dbReference>
<accession>A0AAD9NBT7</accession>
<dbReference type="Pfam" id="PF12796">
    <property type="entry name" value="Ank_2"/>
    <property type="match status" value="1"/>
</dbReference>
<feature type="domain" description="G-patch" evidence="2">
    <location>
        <begin position="284"/>
        <end position="330"/>
    </location>
</feature>
<name>A0AAD9NBT7_9ANNE</name>
<dbReference type="Proteomes" id="UP001208570">
    <property type="component" value="Unassembled WGS sequence"/>
</dbReference>
<dbReference type="Pfam" id="PF01585">
    <property type="entry name" value="G-patch"/>
    <property type="match status" value="1"/>
</dbReference>
<dbReference type="EMBL" id="JAODUP010000067">
    <property type="protein sequence ID" value="KAK2164245.1"/>
    <property type="molecule type" value="Genomic_DNA"/>
</dbReference>
<sequence length="387" mass="43499">MIPVEPSGLDRSGWPTLVGLSEFLPQHKCMKLKWAGSMAWRQHLDFLPVPFVKAKTNDEDWFSAGCPSESTSPKESTSDGTEIKAFYEDLVGLTTGENVVQSSQTSVSCRKLQHSPVHQEPDEIRSAAAIITNVTSKSVLNNYLLAAQNGDTKHISSLLKSGIDIDVQDQYKWTALMCAAQSGHSSVVKLLLHKGADKLLINSRGKTALDIAKSCHHRTVIKLLEHTEGVKSGQEKSTNSVKPFYCRICRAEFSDTNEKAHSTSTIHLFNMKLKPKRTLYQISEANRGFKMMLRSGWNEEMGLGKQGQGKKFPVKTILKRDRQGLGCRTKSKPKITHFGANELQAIKRVKNPNREIRAKTMGKRARLKAMKKERQKEVEFRREFYAE</sequence>
<dbReference type="PROSITE" id="PS50088">
    <property type="entry name" value="ANK_REPEAT"/>
    <property type="match status" value="1"/>
</dbReference>
<evidence type="ECO:0000313" key="4">
    <source>
        <dbReference type="Proteomes" id="UP001208570"/>
    </source>
</evidence>
<dbReference type="GO" id="GO:0003676">
    <property type="term" value="F:nucleic acid binding"/>
    <property type="evidence" value="ECO:0007669"/>
    <property type="project" value="InterPro"/>
</dbReference>
<evidence type="ECO:0000313" key="3">
    <source>
        <dbReference type="EMBL" id="KAK2164245.1"/>
    </source>
</evidence>
<feature type="repeat" description="ANK" evidence="1">
    <location>
        <begin position="171"/>
        <end position="203"/>
    </location>
</feature>
<protein>
    <recommendedName>
        <fullName evidence="2">G-patch domain-containing protein</fullName>
    </recommendedName>
</protein>
<keyword evidence="4" id="KW-1185">Reference proteome</keyword>
<dbReference type="SUPFAM" id="SSF48403">
    <property type="entry name" value="Ankyrin repeat"/>
    <property type="match status" value="1"/>
</dbReference>
<evidence type="ECO:0000256" key="1">
    <source>
        <dbReference type="PROSITE-ProRule" id="PRU00023"/>
    </source>
</evidence>
<dbReference type="InterPro" id="IPR000467">
    <property type="entry name" value="G_patch_dom"/>
</dbReference>
<dbReference type="SMART" id="SM00443">
    <property type="entry name" value="G_patch"/>
    <property type="match status" value="1"/>
</dbReference>
<dbReference type="InterPro" id="IPR002110">
    <property type="entry name" value="Ankyrin_rpt"/>
</dbReference>
<organism evidence="3 4">
    <name type="scientific">Paralvinella palmiformis</name>
    <dbReference type="NCBI Taxonomy" id="53620"/>
    <lineage>
        <taxon>Eukaryota</taxon>
        <taxon>Metazoa</taxon>
        <taxon>Spiralia</taxon>
        <taxon>Lophotrochozoa</taxon>
        <taxon>Annelida</taxon>
        <taxon>Polychaeta</taxon>
        <taxon>Sedentaria</taxon>
        <taxon>Canalipalpata</taxon>
        <taxon>Terebellida</taxon>
        <taxon>Terebelliformia</taxon>
        <taxon>Alvinellidae</taxon>
        <taxon>Paralvinella</taxon>
    </lineage>
</organism>
<dbReference type="SMART" id="SM00248">
    <property type="entry name" value="ANK"/>
    <property type="match status" value="2"/>
</dbReference>
<gene>
    <name evidence="3" type="ORF">LSH36_67g04005</name>
</gene>
<dbReference type="PROSITE" id="PS50297">
    <property type="entry name" value="ANK_REP_REGION"/>
    <property type="match status" value="1"/>
</dbReference>
<dbReference type="InterPro" id="IPR039146">
    <property type="entry name" value="GPANK1"/>
</dbReference>
<proteinExistence type="predicted"/>
<reference evidence="3" key="1">
    <citation type="journal article" date="2023" name="Mol. Biol. Evol.">
        <title>Third-Generation Sequencing Reveals the Adaptive Role of the Epigenome in Three Deep-Sea Polychaetes.</title>
        <authorList>
            <person name="Perez M."/>
            <person name="Aroh O."/>
            <person name="Sun Y."/>
            <person name="Lan Y."/>
            <person name="Juniper S.K."/>
            <person name="Young C.R."/>
            <person name="Angers B."/>
            <person name="Qian P.Y."/>
        </authorList>
    </citation>
    <scope>NUCLEOTIDE SEQUENCE</scope>
    <source>
        <strain evidence="3">P08H-3</strain>
    </source>
</reference>
<dbReference type="AlphaFoldDB" id="A0AAD9NBT7"/>
<dbReference type="Gene3D" id="1.25.40.20">
    <property type="entry name" value="Ankyrin repeat-containing domain"/>
    <property type="match status" value="1"/>
</dbReference>
<evidence type="ECO:0000259" key="2">
    <source>
        <dbReference type="PROSITE" id="PS50174"/>
    </source>
</evidence>
<dbReference type="PANTHER" id="PTHR20923:SF1">
    <property type="entry name" value="G PATCH DOMAIN AND ANKYRIN REPEAT-CONTAINING PROTEIN 1"/>
    <property type="match status" value="1"/>
</dbReference>
<keyword evidence="1" id="KW-0040">ANK repeat</keyword>